<dbReference type="AlphaFoldDB" id="A0A9P3C7S6"/>
<dbReference type="RefSeq" id="XP_043129867.1">
    <property type="nucleotide sequence ID" value="XM_043273932.1"/>
</dbReference>
<feature type="transmembrane region" description="Helical" evidence="1">
    <location>
        <begin position="12"/>
        <end position="31"/>
    </location>
</feature>
<evidence type="ECO:0000313" key="3">
    <source>
        <dbReference type="EMBL" id="GIK06681.1"/>
    </source>
</evidence>
<evidence type="ECO:0000313" key="4">
    <source>
        <dbReference type="Proteomes" id="UP000710440"/>
    </source>
</evidence>
<dbReference type="Pfam" id="PF00561">
    <property type="entry name" value="Abhydrolase_1"/>
    <property type="match status" value="1"/>
</dbReference>
<dbReference type="PANTHER" id="PTHR43689">
    <property type="entry name" value="HYDROLASE"/>
    <property type="match status" value="1"/>
</dbReference>
<dbReference type="InterPro" id="IPR000073">
    <property type="entry name" value="AB_hydrolase_1"/>
</dbReference>
<evidence type="ECO:0000259" key="2">
    <source>
        <dbReference type="Pfam" id="PF00561"/>
    </source>
</evidence>
<gene>
    <name evidence="3" type="ORF">Aspvir_002331</name>
</gene>
<accession>A0A9P3C7S6</accession>
<dbReference type="Proteomes" id="UP000710440">
    <property type="component" value="Unassembled WGS sequence"/>
</dbReference>
<dbReference type="PRINTS" id="PR00412">
    <property type="entry name" value="EPOXHYDRLASE"/>
</dbReference>
<keyword evidence="1" id="KW-0472">Membrane</keyword>
<dbReference type="GO" id="GO:0003824">
    <property type="term" value="F:catalytic activity"/>
    <property type="evidence" value="ECO:0007669"/>
    <property type="project" value="InterPro"/>
</dbReference>
<feature type="domain" description="AB hydrolase-1" evidence="2">
    <location>
        <begin position="158"/>
        <end position="280"/>
    </location>
</feature>
<organism evidence="3 4">
    <name type="scientific">Aspergillus viridinutans</name>
    <dbReference type="NCBI Taxonomy" id="75553"/>
    <lineage>
        <taxon>Eukaryota</taxon>
        <taxon>Fungi</taxon>
        <taxon>Dikarya</taxon>
        <taxon>Ascomycota</taxon>
        <taxon>Pezizomycotina</taxon>
        <taxon>Eurotiomycetes</taxon>
        <taxon>Eurotiomycetidae</taxon>
        <taxon>Eurotiales</taxon>
        <taxon>Aspergillaceae</taxon>
        <taxon>Aspergillus</taxon>
        <taxon>Aspergillus subgen. Fumigati</taxon>
    </lineage>
</organism>
<evidence type="ECO:0000256" key="1">
    <source>
        <dbReference type="SAM" id="Phobius"/>
    </source>
</evidence>
<dbReference type="GeneID" id="66930313"/>
<dbReference type="Gene3D" id="3.40.50.1820">
    <property type="entry name" value="alpha/beta hydrolase"/>
    <property type="match status" value="1"/>
</dbReference>
<dbReference type="EMBL" id="BOPL01000011">
    <property type="protein sequence ID" value="GIK06681.1"/>
    <property type="molecule type" value="Genomic_DNA"/>
</dbReference>
<proteinExistence type="predicted"/>
<comment type="caution">
    <text evidence="3">The sequence shown here is derived from an EMBL/GenBank/DDBJ whole genome shotgun (WGS) entry which is preliminary data.</text>
</comment>
<keyword evidence="1" id="KW-1133">Transmembrane helix</keyword>
<name>A0A9P3C7S6_ASPVI</name>
<dbReference type="OrthoDB" id="284184at2759"/>
<dbReference type="InterPro" id="IPR029058">
    <property type="entry name" value="AB_hydrolase_fold"/>
</dbReference>
<sequence>MTSAYSKVKELATASIARVLTAWGYLSAFLLSFTINRAFLASALLPLYLLRLAYRVLPTILWNAPRLLFPNGWRTLMKDAEQYRQRADALAQSQLEGKYKFKDDEIIRIDQKGKGWMADMPWRDNVEEFNVCGATARYVHLKPSYRSIATDNKASHRPIVFLHGNPSWSYMWRNVFPALVERGHEVYALDWLGHGRSDKITRPEAITFELHMRTLKQFFESTGLDNATLVAHDWGGCVALCTLPRLPTSACTRLFLLNSFLPPHISELSMHHALLYATWFMTTGILGGRVPESAIMRFMSPSISQKDVTGYAAPYRNLPAKAKSSIYRFSHMAPATPRVVLTSLRYTWLWKLVEGLAGPSNFDNLNAQARLSVRDHEIRGFWKSSERAHQFEVAVVFGEKDPLLKDCKDVLVRAVESRVMVDWAPYGIWLDGAGHYPVEEKPKAVGDLIARLARHREPTVMRISG</sequence>
<dbReference type="PANTHER" id="PTHR43689:SF28">
    <property type="entry name" value="HALOALKANE DEHALOGENASE FAMILY PROTEIN (AFU_ORTHOLOGUE AFUA_8G01700)"/>
    <property type="match status" value="1"/>
</dbReference>
<protein>
    <recommendedName>
        <fullName evidence="2">AB hydrolase-1 domain-containing protein</fullName>
    </recommendedName>
</protein>
<keyword evidence="4" id="KW-1185">Reference proteome</keyword>
<reference evidence="3 4" key="1">
    <citation type="submission" date="2021-02" db="EMBL/GenBank/DDBJ databases">
        <title>Pan-genome distribution and transcriptional activeness of fungal secondary metabolism genes in Aspergillus section Fumigati.</title>
        <authorList>
            <person name="Takahashi H."/>
            <person name="Umemura M."/>
            <person name="Ninomiya A."/>
            <person name="Kusuya Y."/>
            <person name="Urayama S."/>
            <person name="Shimizu M."/>
            <person name="Watanabe A."/>
            <person name="Kamei K."/>
            <person name="Yaguchi T."/>
            <person name="Hagiwara D."/>
        </authorList>
    </citation>
    <scope>NUCLEOTIDE SEQUENCE [LARGE SCALE GENOMIC DNA]</scope>
    <source>
        <strain evidence="3 4">IFM 47045</strain>
    </source>
</reference>
<keyword evidence="1" id="KW-0812">Transmembrane</keyword>
<dbReference type="SUPFAM" id="SSF53474">
    <property type="entry name" value="alpha/beta-Hydrolases"/>
    <property type="match status" value="1"/>
</dbReference>
<dbReference type="InterPro" id="IPR000639">
    <property type="entry name" value="Epox_hydrolase-like"/>
</dbReference>